<dbReference type="AlphaFoldDB" id="A0AB33K965"/>
<sequence length="283" mass="30497">MNMPEVSTAARTSLWTAAARARENERPDRLFHDPFAAHLAGRTGSTLLKQFTPSDSAMAANPYIPVRTRWYDDFLDASGLLQVVVLGAGMDTRAFRLGWPDGAVVFEIDDAALLDSKTERLASAGAPAARCDRRVVGSDLADDWSGRLLSAGYDPAVPTAWIAEGLLFYLPEALARDVVSHARRLSATGSALAADVLSARLLASPSSAESLRRLREMGHPWQFGTDHPAEFLQECGWRTAETATPAEVSARYGRPMPAPPTGARYPHSYLLAAFAAPPPHGDS</sequence>
<dbReference type="InterPro" id="IPR007213">
    <property type="entry name" value="Ppm1/Ppm2/Tcmp"/>
</dbReference>
<evidence type="ECO:0000256" key="5">
    <source>
        <dbReference type="ARBA" id="ARBA00022691"/>
    </source>
</evidence>
<keyword evidence="3 6" id="KW-0489">Methyltransferase</keyword>
<dbReference type="PANTHER" id="PTHR43619:SF2">
    <property type="entry name" value="S-ADENOSYL-L-METHIONINE-DEPENDENT METHYLTRANSFERASES SUPERFAMILY PROTEIN"/>
    <property type="match status" value="1"/>
</dbReference>
<evidence type="ECO:0000256" key="4">
    <source>
        <dbReference type="ARBA" id="ARBA00022679"/>
    </source>
</evidence>
<protein>
    <recommendedName>
        <fullName evidence="6">S-adenosyl-L-methionine-dependent methyltransferase</fullName>
        <ecNumber evidence="6">2.1.1.-</ecNumber>
    </recommendedName>
</protein>
<proteinExistence type="inferred from homology"/>
<keyword evidence="5 6" id="KW-0949">S-adenosyl-L-methionine</keyword>
<name>A0AB33K965_9ACTN</name>
<dbReference type="EC" id="2.1.1.-" evidence="6"/>
<comment type="function">
    <text evidence="1 6">Exhibits S-adenosyl-L-methionine-dependent methyltransferase activity.</text>
</comment>
<accession>A0AB33K965</accession>
<dbReference type="KEGG" id="stcm:SCMC78_10790"/>
<evidence type="ECO:0000256" key="6">
    <source>
        <dbReference type="RuleBase" id="RU362030"/>
    </source>
</evidence>
<comment type="similarity">
    <text evidence="2 6">Belongs to the UPF0677 family.</text>
</comment>
<reference evidence="7" key="1">
    <citation type="submission" date="2024-07" db="EMBL/GenBank/DDBJ databases">
        <title>Complete genome sequences of cellulolytic bacteria, Kitasatospora sp. CMC57 and Streptomyces sp. CMC78, isolated from Japanese agricultural soil.</title>
        <authorList>
            <person name="Hashimoto T."/>
            <person name="Ito M."/>
            <person name="Iwamoto M."/>
            <person name="Fukahori D."/>
            <person name="Shoda T."/>
            <person name="Sakoda M."/>
            <person name="Morohoshi T."/>
            <person name="Mitsuboshi M."/>
            <person name="Nishizawa T."/>
        </authorList>
    </citation>
    <scope>NUCLEOTIDE SEQUENCE</scope>
    <source>
        <strain evidence="7">CMC78</strain>
    </source>
</reference>
<dbReference type="Pfam" id="PF04072">
    <property type="entry name" value="LCM"/>
    <property type="match status" value="1"/>
</dbReference>
<evidence type="ECO:0000313" key="7">
    <source>
        <dbReference type="EMBL" id="BFP51272.1"/>
    </source>
</evidence>
<dbReference type="Gene3D" id="3.40.50.150">
    <property type="entry name" value="Vaccinia Virus protein VP39"/>
    <property type="match status" value="1"/>
</dbReference>
<evidence type="ECO:0000256" key="2">
    <source>
        <dbReference type="ARBA" id="ARBA00008138"/>
    </source>
</evidence>
<dbReference type="GO" id="GO:0008168">
    <property type="term" value="F:methyltransferase activity"/>
    <property type="evidence" value="ECO:0007669"/>
    <property type="project" value="UniProtKB-UniRule"/>
</dbReference>
<gene>
    <name evidence="7" type="ORF">SCMC78_10790</name>
</gene>
<dbReference type="SUPFAM" id="SSF53335">
    <property type="entry name" value="S-adenosyl-L-methionine-dependent methyltransferases"/>
    <property type="match status" value="1"/>
</dbReference>
<evidence type="ECO:0000256" key="3">
    <source>
        <dbReference type="ARBA" id="ARBA00022603"/>
    </source>
</evidence>
<organism evidence="7">
    <name type="scientific">Streptomyces sp. CMC78</name>
    <dbReference type="NCBI Taxonomy" id="3231512"/>
    <lineage>
        <taxon>Bacteria</taxon>
        <taxon>Bacillati</taxon>
        <taxon>Actinomycetota</taxon>
        <taxon>Actinomycetes</taxon>
        <taxon>Kitasatosporales</taxon>
        <taxon>Streptomycetaceae</taxon>
        <taxon>Streptomyces</taxon>
    </lineage>
</organism>
<dbReference type="PANTHER" id="PTHR43619">
    <property type="entry name" value="S-ADENOSYL-L-METHIONINE-DEPENDENT METHYLTRANSFERASE YKTD-RELATED"/>
    <property type="match status" value="1"/>
</dbReference>
<keyword evidence="4" id="KW-0808">Transferase</keyword>
<evidence type="ECO:0000256" key="1">
    <source>
        <dbReference type="ARBA" id="ARBA00003907"/>
    </source>
</evidence>
<dbReference type="EMBL" id="AP035884">
    <property type="protein sequence ID" value="BFP51272.1"/>
    <property type="molecule type" value="Genomic_DNA"/>
</dbReference>
<dbReference type="NCBIfam" id="TIGR00027">
    <property type="entry name" value="mthyl_TIGR00027"/>
    <property type="match status" value="1"/>
</dbReference>
<dbReference type="InterPro" id="IPR029063">
    <property type="entry name" value="SAM-dependent_MTases_sf"/>
</dbReference>
<dbReference type="GO" id="GO:0032259">
    <property type="term" value="P:methylation"/>
    <property type="evidence" value="ECO:0007669"/>
    <property type="project" value="UniProtKB-KW"/>
</dbReference>
<dbReference type="InterPro" id="IPR011610">
    <property type="entry name" value="SAM_mthyl_Trfase_ML2640-like"/>
</dbReference>